<sequence>MVPRSDRRASAPIVEVPRFSTASSIADMLVGSYWSGGDYSSQLQSNKAPRGLAFSTVTVPLAKIETLSGGMFIVSSMKVENTLVGLASLGMTRKNEERLYDRVTYGGSVFYMPPKFRAWTVENTRPMLTCPVCEPRGWDEFGVRTILCFHQIPFTSACWACGHVLTPRVPGAAPAVHCPEVACREDLCFAQTGQALAIEANKRNAVAERLVLALQEAGYCCPGGASEYRLVALAADFGGFCNAFVRDPRLRNLTQIPNRAKKIVDWLRYETGHTHPVYVILLDCFVKYGGEFGFSPPARKSNSRFTLLEESKWSGWRFRASYRSRELPVDGGRRYVRDDLPALVKAGCTIQQMAQITRLHKSTVQQYIVRHELSAIYTRTQFEVVRNEARTAWLGLRSEFPKFSVHALQVRNNEHLVRWLERNDHAWLNRHSYKRSKHKLRNAAHTSKGQFSGLAARIRRAVKDIKARQPAQWCNLLEISRETGISLNTMRMARMQPKIQNLLFHSVEPQAQFHARKRYQSA</sequence>
<keyword evidence="3" id="KW-1185">Reference proteome</keyword>
<evidence type="ECO:0000313" key="2">
    <source>
        <dbReference type="EMBL" id="PZX34299.1"/>
    </source>
</evidence>
<dbReference type="EMBL" id="QKZN01000001">
    <property type="protein sequence ID" value="PZX34299.1"/>
    <property type="molecule type" value="Genomic_DNA"/>
</dbReference>
<dbReference type="Proteomes" id="UP000249638">
    <property type="component" value="Unassembled WGS sequence"/>
</dbReference>
<proteinExistence type="predicted"/>
<evidence type="ECO:0000313" key="3">
    <source>
        <dbReference type="Proteomes" id="UP000249638"/>
    </source>
</evidence>
<reference evidence="2" key="1">
    <citation type="submission" date="2018-06" db="EMBL/GenBank/DDBJ databases">
        <title>Genomic Encyclopedia of Type Strains, Phase IV (KMG-V): Genome sequencing to study the core and pangenomes of soil and plant-associated prokaryotes.</title>
        <authorList>
            <person name="Whitman W."/>
        </authorList>
    </citation>
    <scope>NUCLEOTIDE SEQUENCE [LARGE SCALE GENOMIC DNA]</scope>
    <source>
        <strain evidence="2">MLR2-44</strain>
    </source>
</reference>
<evidence type="ECO:0000259" key="1">
    <source>
        <dbReference type="Pfam" id="PF15978"/>
    </source>
</evidence>
<accession>A0A2W7Q055</accession>
<feature type="domain" description="Transposon Tn7 transposition protein TnsD C-terminal" evidence="1">
    <location>
        <begin position="340"/>
        <end position="485"/>
    </location>
</feature>
<organism evidence="2 3">
    <name type="scientific">Cupriavidus phytorum</name>
    <dbReference type="NCBI Taxonomy" id="3024399"/>
    <lineage>
        <taxon>Bacteria</taxon>
        <taxon>Pseudomonadati</taxon>
        <taxon>Pseudomonadota</taxon>
        <taxon>Betaproteobacteria</taxon>
        <taxon>Burkholderiales</taxon>
        <taxon>Burkholderiaceae</taxon>
        <taxon>Cupriavidus</taxon>
    </lineage>
</organism>
<gene>
    <name evidence="2" type="ORF">C7416_101583</name>
</gene>
<protein>
    <submittedName>
        <fullName evidence="2">Tn7-like transposition protein D</fullName>
    </submittedName>
</protein>
<dbReference type="Pfam" id="PF15978">
    <property type="entry name" value="TnsD"/>
    <property type="match status" value="1"/>
</dbReference>
<comment type="caution">
    <text evidence="2">The sequence shown here is derived from an EMBL/GenBank/DDBJ whole genome shotgun (WGS) entry which is preliminary data.</text>
</comment>
<dbReference type="InterPro" id="IPR032750">
    <property type="entry name" value="TnsD_C"/>
</dbReference>
<dbReference type="AlphaFoldDB" id="A0A2W7Q055"/>
<name>A0A2W7Q055_9BURK</name>